<dbReference type="SUPFAM" id="SSF74788">
    <property type="entry name" value="Cullin repeat-like"/>
    <property type="match status" value="1"/>
</dbReference>
<protein>
    <submittedName>
        <fullName evidence="1">Uncharacterized protein</fullName>
    </submittedName>
</protein>
<reference evidence="1 2" key="2">
    <citation type="submission" date="2018-06" db="EMBL/GenBank/DDBJ databases">
        <title>Metagenomic assembly of (sub)arctic Cyanobacteria and their associated microbiome from non-axenic cultures.</title>
        <authorList>
            <person name="Baurain D."/>
        </authorList>
    </citation>
    <scope>NUCLEOTIDE SEQUENCE [LARGE SCALE GENOMIC DNA]</scope>
    <source>
        <strain evidence="1">ULC041bin1</strain>
    </source>
</reference>
<name>A0A2W4XGP9_9CYAN</name>
<proteinExistence type="predicted"/>
<sequence length="207" mass="23240">MQATTDLTNTQWQVADAIARQLVLDQTDLNEFRKTISYLRAYGDRPDAGKKYFDYLNALTRNGDRIGHSKKTHGYLESITAICQKYLENYKDDADTMLQILGWAARLMQYYKVAGPIGEIPEPTIQSEREAEIQAVVTSQEFYEGQTLEAVITGIKGNKVTYEMLGTLRLTAREPKHAKDLSEGQIVTVEVTALKPDGSPKNVKFTG</sequence>
<dbReference type="EMBL" id="QBMN01000187">
    <property type="protein sequence ID" value="PZO35021.1"/>
    <property type="molecule type" value="Genomic_DNA"/>
</dbReference>
<organism evidence="1 2">
    <name type="scientific">Shackletoniella antarctica</name>
    <dbReference type="NCBI Taxonomy" id="268115"/>
    <lineage>
        <taxon>Bacteria</taxon>
        <taxon>Bacillati</taxon>
        <taxon>Cyanobacteriota</taxon>
        <taxon>Cyanophyceae</taxon>
        <taxon>Oculatellales</taxon>
        <taxon>Oculatellaceae</taxon>
        <taxon>Shackletoniella</taxon>
    </lineage>
</organism>
<reference evidence="2" key="1">
    <citation type="submission" date="2018-04" db="EMBL/GenBank/DDBJ databases">
        <authorList>
            <person name="Cornet L."/>
        </authorList>
    </citation>
    <scope>NUCLEOTIDE SEQUENCE [LARGE SCALE GENOMIC DNA]</scope>
</reference>
<evidence type="ECO:0000313" key="1">
    <source>
        <dbReference type="EMBL" id="PZO35021.1"/>
    </source>
</evidence>
<dbReference type="AlphaFoldDB" id="A0A2W4XGP9"/>
<evidence type="ECO:0000313" key="2">
    <source>
        <dbReference type="Proteomes" id="UP000249081"/>
    </source>
</evidence>
<comment type="caution">
    <text evidence="1">The sequence shown here is derived from an EMBL/GenBank/DDBJ whole genome shotgun (WGS) entry which is preliminary data.</text>
</comment>
<dbReference type="Proteomes" id="UP000249081">
    <property type="component" value="Unassembled WGS sequence"/>
</dbReference>
<gene>
    <name evidence="1" type="ORF">DCF17_19575</name>
</gene>
<dbReference type="InterPro" id="IPR016159">
    <property type="entry name" value="Cullin_repeat-like_dom_sf"/>
</dbReference>
<accession>A0A2W4XGP9</accession>